<dbReference type="PROSITE" id="PS51755">
    <property type="entry name" value="OMPR_PHOB"/>
    <property type="match status" value="1"/>
</dbReference>
<feature type="domain" description="Response regulatory" evidence="6">
    <location>
        <begin position="5"/>
        <end position="119"/>
    </location>
</feature>
<dbReference type="InterPro" id="IPR016032">
    <property type="entry name" value="Sig_transdc_resp-reg_C-effctor"/>
</dbReference>
<dbReference type="SUPFAM" id="SSF46894">
    <property type="entry name" value="C-terminal effector domain of the bipartite response regulators"/>
    <property type="match status" value="1"/>
</dbReference>
<dbReference type="InterPro" id="IPR039420">
    <property type="entry name" value="WalR-like"/>
</dbReference>
<keyword evidence="2" id="KW-0902">Two-component regulatory system</keyword>
<dbReference type="Pfam" id="PF00072">
    <property type="entry name" value="Response_reg"/>
    <property type="match status" value="1"/>
</dbReference>
<dbReference type="InterPro" id="IPR001867">
    <property type="entry name" value="OmpR/PhoB-type_DNA-bd"/>
</dbReference>
<dbReference type="Gene3D" id="6.10.250.690">
    <property type="match status" value="1"/>
</dbReference>
<evidence type="ECO:0000259" key="7">
    <source>
        <dbReference type="PROSITE" id="PS51755"/>
    </source>
</evidence>
<dbReference type="PANTHER" id="PTHR48111">
    <property type="entry name" value="REGULATOR OF RPOS"/>
    <property type="match status" value="1"/>
</dbReference>
<dbReference type="SUPFAM" id="SSF52172">
    <property type="entry name" value="CheY-like"/>
    <property type="match status" value="1"/>
</dbReference>
<evidence type="ECO:0000256" key="2">
    <source>
        <dbReference type="ARBA" id="ARBA00023012"/>
    </source>
</evidence>
<dbReference type="EMBL" id="JABDJR010000070">
    <property type="protein sequence ID" value="NNF05530.1"/>
    <property type="molecule type" value="Genomic_DNA"/>
</dbReference>
<dbReference type="Proteomes" id="UP000547674">
    <property type="component" value="Unassembled WGS sequence"/>
</dbReference>
<feature type="domain" description="OmpR/PhoB-type" evidence="7">
    <location>
        <begin position="129"/>
        <end position="230"/>
    </location>
</feature>
<feature type="modified residue" description="4-aspartylphosphate" evidence="4">
    <location>
        <position position="54"/>
    </location>
</feature>
<dbReference type="SMART" id="SM00448">
    <property type="entry name" value="REC"/>
    <property type="match status" value="1"/>
</dbReference>
<feature type="DNA-binding region" description="OmpR/PhoB-type" evidence="5">
    <location>
        <begin position="129"/>
        <end position="230"/>
    </location>
</feature>
<comment type="caution">
    <text evidence="8">The sequence shown here is derived from an EMBL/GenBank/DDBJ whole genome shotgun (WGS) entry which is preliminary data.</text>
</comment>
<protein>
    <submittedName>
        <fullName evidence="8">Response regulator transcription factor</fullName>
    </submittedName>
</protein>
<evidence type="ECO:0000256" key="1">
    <source>
        <dbReference type="ARBA" id="ARBA00022553"/>
    </source>
</evidence>
<dbReference type="InterPro" id="IPR011006">
    <property type="entry name" value="CheY-like_superfamily"/>
</dbReference>
<dbReference type="Gene3D" id="1.10.10.10">
    <property type="entry name" value="Winged helix-like DNA-binding domain superfamily/Winged helix DNA-binding domain"/>
    <property type="match status" value="1"/>
</dbReference>
<dbReference type="CDD" id="cd00383">
    <property type="entry name" value="trans_reg_C"/>
    <property type="match status" value="1"/>
</dbReference>
<evidence type="ECO:0000313" key="9">
    <source>
        <dbReference type="Proteomes" id="UP000547674"/>
    </source>
</evidence>
<dbReference type="GO" id="GO:0005829">
    <property type="term" value="C:cytosol"/>
    <property type="evidence" value="ECO:0007669"/>
    <property type="project" value="TreeGrafter"/>
</dbReference>
<evidence type="ECO:0000256" key="3">
    <source>
        <dbReference type="ARBA" id="ARBA00023125"/>
    </source>
</evidence>
<dbReference type="GO" id="GO:0006355">
    <property type="term" value="P:regulation of DNA-templated transcription"/>
    <property type="evidence" value="ECO:0007669"/>
    <property type="project" value="InterPro"/>
</dbReference>
<dbReference type="InterPro" id="IPR036388">
    <property type="entry name" value="WH-like_DNA-bd_sf"/>
</dbReference>
<dbReference type="InterPro" id="IPR001789">
    <property type="entry name" value="Sig_transdc_resp-reg_receiver"/>
</dbReference>
<dbReference type="GO" id="GO:0032993">
    <property type="term" value="C:protein-DNA complex"/>
    <property type="evidence" value="ECO:0007669"/>
    <property type="project" value="TreeGrafter"/>
</dbReference>
<dbReference type="PANTHER" id="PTHR48111:SF40">
    <property type="entry name" value="PHOSPHATE REGULON TRANSCRIPTIONAL REGULATORY PROTEIN PHOB"/>
    <property type="match status" value="1"/>
</dbReference>
<proteinExistence type="predicted"/>
<keyword evidence="1 4" id="KW-0597">Phosphoprotein</keyword>
<dbReference type="Pfam" id="PF00486">
    <property type="entry name" value="Trans_reg_C"/>
    <property type="match status" value="1"/>
</dbReference>
<name>A0A7Y2E6F4_UNCEI</name>
<sequence length="233" mass="26409">MARTVILVIEDDAAIRRGLCDALDFNGYRVLECDRGDRGLETALDASPDLVLLDVLLPGMEGFEVLTELRKARPRLPVIMLTARGTEEDRVRGLKGGADDYVVKPFSASELLARVEAVLRRSAERPTDVRSLAFADRTVDFERLEITLSDGTKLRISDLEANIIRYLAVNCGRPIDRQEMLQHVWDGNTRELETRTVDMHIRRLREKLERDPTSPERIITVRSKGYMFAEGTL</sequence>
<accession>A0A7Y2E6F4</accession>
<organism evidence="8 9">
    <name type="scientific">Eiseniibacteriota bacterium</name>
    <dbReference type="NCBI Taxonomy" id="2212470"/>
    <lineage>
        <taxon>Bacteria</taxon>
        <taxon>Candidatus Eiseniibacteriota</taxon>
    </lineage>
</organism>
<keyword evidence="3 5" id="KW-0238">DNA-binding</keyword>
<dbReference type="SMART" id="SM00862">
    <property type="entry name" value="Trans_reg_C"/>
    <property type="match status" value="1"/>
</dbReference>
<evidence type="ECO:0000256" key="4">
    <source>
        <dbReference type="PROSITE-ProRule" id="PRU00169"/>
    </source>
</evidence>
<evidence type="ECO:0000259" key="6">
    <source>
        <dbReference type="PROSITE" id="PS50110"/>
    </source>
</evidence>
<dbReference type="AlphaFoldDB" id="A0A7Y2E6F4"/>
<dbReference type="PROSITE" id="PS50110">
    <property type="entry name" value="RESPONSE_REGULATORY"/>
    <property type="match status" value="1"/>
</dbReference>
<gene>
    <name evidence="8" type="ORF">HKN21_02100</name>
</gene>
<dbReference type="GO" id="GO:0000976">
    <property type="term" value="F:transcription cis-regulatory region binding"/>
    <property type="evidence" value="ECO:0007669"/>
    <property type="project" value="TreeGrafter"/>
</dbReference>
<reference evidence="8 9" key="1">
    <citation type="submission" date="2020-03" db="EMBL/GenBank/DDBJ databases">
        <title>Metabolic flexibility allows generalist bacteria to become dominant in a frequently disturbed ecosystem.</title>
        <authorList>
            <person name="Chen Y.-J."/>
            <person name="Leung P.M."/>
            <person name="Bay S.K."/>
            <person name="Hugenholtz P."/>
            <person name="Kessler A.J."/>
            <person name="Shelley G."/>
            <person name="Waite D.W."/>
            <person name="Cook P.L."/>
            <person name="Greening C."/>
        </authorList>
    </citation>
    <scope>NUCLEOTIDE SEQUENCE [LARGE SCALE GENOMIC DNA]</scope>
    <source>
        <strain evidence="8">SS_bin_28</strain>
    </source>
</reference>
<dbReference type="GO" id="GO:0000156">
    <property type="term" value="F:phosphorelay response regulator activity"/>
    <property type="evidence" value="ECO:0007669"/>
    <property type="project" value="TreeGrafter"/>
</dbReference>
<evidence type="ECO:0000256" key="5">
    <source>
        <dbReference type="PROSITE-ProRule" id="PRU01091"/>
    </source>
</evidence>
<dbReference type="Gene3D" id="3.40.50.2300">
    <property type="match status" value="1"/>
</dbReference>
<evidence type="ECO:0000313" key="8">
    <source>
        <dbReference type="EMBL" id="NNF05530.1"/>
    </source>
</evidence>